<name>A0AAT9TTS8_9CAUD</name>
<evidence type="ECO:0000313" key="1">
    <source>
        <dbReference type="EMBL" id="WDQ45572.1"/>
    </source>
</evidence>
<accession>A0AAT9TTS8</accession>
<reference evidence="1" key="2">
    <citation type="journal article" date="2024" name="Heliyon">
        <title>Complete genome sequence of the novel virulent phage PMBT24 infecting Enterocloster bolteae from the human gut.</title>
        <authorList>
            <person name="Sprotte S."/>
            <person name="Brinks E."/>
            <person name="Neve H."/>
            <person name="Franz C.M.A.P."/>
        </authorList>
    </citation>
    <scope>NUCLEOTIDE SEQUENCE</scope>
</reference>
<protein>
    <submittedName>
        <fullName evidence="1">Uncharacterized protein</fullName>
    </submittedName>
</protein>
<sequence length="41" mass="5065">MRKYFFVTCFRAATETAYFTLRIEEENKINLLTYYNLYDIV</sequence>
<dbReference type="EMBL" id="OQ326496">
    <property type="protein sequence ID" value="WDQ45572.1"/>
    <property type="molecule type" value="Genomic_DNA"/>
</dbReference>
<organism evidence="1">
    <name type="scientific">Enterocloster phage PMBT24</name>
    <dbReference type="NCBI Taxonomy" id="3025413"/>
    <lineage>
        <taxon>Viruses</taxon>
        <taxon>Duplodnaviria</taxon>
        <taxon>Heunggongvirae</taxon>
        <taxon>Uroviricota</taxon>
        <taxon>Caudoviricetes</taxon>
    </lineage>
</organism>
<proteinExistence type="predicted"/>
<reference evidence="1" key="1">
    <citation type="submission" date="2023-01" db="EMBL/GenBank/DDBJ databases">
        <authorList>
            <person name="Sprotte S."/>
            <person name="Brinks E."/>
        </authorList>
    </citation>
    <scope>NUCLEOTIDE SEQUENCE</scope>
</reference>